<dbReference type="AlphaFoldDB" id="A0A852Z9I8"/>
<comment type="caution">
    <text evidence="6">The sequence shown here is derived from an EMBL/GenBank/DDBJ whole genome shotgun (WGS) entry which is preliminary data.</text>
</comment>
<name>A0A852Z9I8_9ACTN</name>
<sequence>MRCPQSYAGAAHMPQQRRAQLTRRAIVVAAAEEFDRAGYDAVPLSAILRRSGVTKGAFYFHFSSKEELALALVRLQAQRWPRLQRAWLRRELDPLSIAVGLLNDAVRLTEQDVVIRAGTQLARHRIAEGEESHELEWEPLLQDLLRRSAASGLLRPGVDSMAVARVAYTAMVGASVAGASASGPGAAARMEEVWRVTLRGVASPEWLSNRRSR</sequence>
<dbReference type="PANTHER" id="PTHR30055">
    <property type="entry name" value="HTH-TYPE TRANSCRIPTIONAL REGULATOR RUTR"/>
    <property type="match status" value="1"/>
</dbReference>
<dbReference type="PRINTS" id="PR00455">
    <property type="entry name" value="HTHTETR"/>
</dbReference>
<evidence type="ECO:0000256" key="3">
    <source>
        <dbReference type="ARBA" id="ARBA00023163"/>
    </source>
</evidence>
<evidence type="ECO:0000313" key="7">
    <source>
        <dbReference type="Proteomes" id="UP000548304"/>
    </source>
</evidence>
<dbReference type="PANTHER" id="PTHR30055:SF234">
    <property type="entry name" value="HTH-TYPE TRANSCRIPTIONAL REGULATOR BETI"/>
    <property type="match status" value="1"/>
</dbReference>
<keyword evidence="3" id="KW-0804">Transcription</keyword>
<dbReference type="SUPFAM" id="SSF48498">
    <property type="entry name" value="Tetracyclin repressor-like, C-terminal domain"/>
    <property type="match status" value="1"/>
</dbReference>
<keyword evidence="7" id="KW-1185">Reference proteome</keyword>
<keyword evidence="2 4" id="KW-0238">DNA-binding</keyword>
<gene>
    <name evidence="6" type="ORF">FHR84_002078</name>
</gene>
<dbReference type="Gene3D" id="1.10.357.10">
    <property type="entry name" value="Tetracycline Repressor, domain 2"/>
    <property type="match status" value="1"/>
</dbReference>
<dbReference type="RefSeq" id="WP_343075220.1">
    <property type="nucleotide sequence ID" value="NZ_JACBYW010000003.1"/>
</dbReference>
<dbReference type="GO" id="GO:0003700">
    <property type="term" value="F:DNA-binding transcription factor activity"/>
    <property type="evidence" value="ECO:0007669"/>
    <property type="project" value="TreeGrafter"/>
</dbReference>
<evidence type="ECO:0000256" key="2">
    <source>
        <dbReference type="ARBA" id="ARBA00023125"/>
    </source>
</evidence>
<dbReference type="GO" id="GO:0000976">
    <property type="term" value="F:transcription cis-regulatory region binding"/>
    <property type="evidence" value="ECO:0007669"/>
    <property type="project" value="TreeGrafter"/>
</dbReference>
<proteinExistence type="predicted"/>
<reference evidence="6 7" key="1">
    <citation type="submission" date="2020-07" db="EMBL/GenBank/DDBJ databases">
        <title>Genomic Encyclopedia of Type Strains, Phase III (KMG-III): the genomes of soil and plant-associated and newly described type strains.</title>
        <authorList>
            <person name="Whitman W."/>
        </authorList>
    </citation>
    <scope>NUCLEOTIDE SEQUENCE [LARGE SCALE GENOMIC DNA]</scope>
    <source>
        <strain evidence="6 7">CECT 8576</strain>
    </source>
</reference>
<evidence type="ECO:0000313" key="6">
    <source>
        <dbReference type="EMBL" id="NYH78753.1"/>
    </source>
</evidence>
<accession>A0A852Z9I8</accession>
<protein>
    <submittedName>
        <fullName evidence="6">AcrR family transcriptional regulator</fullName>
    </submittedName>
</protein>
<dbReference type="Pfam" id="PF00440">
    <property type="entry name" value="TetR_N"/>
    <property type="match status" value="1"/>
</dbReference>
<dbReference type="InterPro" id="IPR050109">
    <property type="entry name" value="HTH-type_TetR-like_transc_reg"/>
</dbReference>
<evidence type="ECO:0000256" key="1">
    <source>
        <dbReference type="ARBA" id="ARBA00023015"/>
    </source>
</evidence>
<dbReference type="PROSITE" id="PS50977">
    <property type="entry name" value="HTH_TETR_2"/>
    <property type="match status" value="1"/>
</dbReference>
<dbReference type="InterPro" id="IPR036271">
    <property type="entry name" value="Tet_transcr_reg_TetR-rel_C_sf"/>
</dbReference>
<feature type="domain" description="HTH tetR-type" evidence="5">
    <location>
        <begin position="20"/>
        <end position="80"/>
    </location>
</feature>
<organism evidence="6 7">
    <name type="scientific">Actinopolyspora biskrensis</name>
    <dbReference type="NCBI Taxonomy" id="1470178"/>
    <lineage>
        <taxon>Bacteria</taxon>
        <taxon>Bacillati</taxon>
        <taxon>Actinomycetota</taxon>
        <taxon>Actinomycetes</taxon>
        <taxon>Actinopolysporales</taxon>
        <taxon>Actinopolysporaceae</taxon>
        <taxon>Actinopolyspora</taxon>
    </lineage>
</organism>
<dbReference type="SUPFAM" id="SSF46689">
    <property type="entry name" value="Homeodomain-like"/>
    <property type="match status" value="1"/>
</dbReference>
<dbReference type="InterPro" id="IPR001647">
    <property type="entry name" value="HTH_TetR"/>
</dbReference>
<dbReference type="Proteomes" id="UP000548304">
    <property type="component" value="Unassembled WGS sequence"/>
</dbReference>
<feature type="DNA-binding region" description="H-T-H motif" evidence="4">
    <location>
        <begin position="43"/>
        <end position="62"/>
    </location>
</feature>
<evidence type="ECO:0000256" key="4">
    <source>
        <dbReference type="PROSITE-ProRule" id="PRU00335"/>
    </source>
</evidence>
<dbReference type="InterPro" id="IPR009057">
    <property type="entry name" value="Homeodomain-like_sf"/>
</dbReference>
<keyword evidence="1" id="KW-0805">Transcription regulation</keyword>
<evidence type="ECO:0000259" key="5">
    <source>
        <dbReference type="PROSITE" id="PS50977"/>
    </source>
</evidence>
<dbReference type="EMBL" id="JACBYW010000003">
    <property type="protein sequence ID" value="NYH78753.1"/>
    <property type="molecule type" value="Genomic_DNA"/>
</dbReference>